<dbReference type="Proteomes" id="UP000245626">
    <property type="component" value="Unassembled WGS sequence"/>
</dbReference>
<sequence length="277" mass="31665">MVTWWTTRKSTRGRSYNNSQASRTPSPRRGSISRSLSRSLSRSRSRSRSLVSSRSGSSSGHHGRYDSDSRSDTHPQVSKVRGNRRSSRKGEGEGEEELHTVMVKGLTKNVEEYHLEEIFGFYGRIQSVHLPIYRRSGENKSYAQIVYSKPSMAQKAVEHMDKGQIDGSLLTVSLCEEPDLRGSQRRRSRSPLEIERHPYARQPFSKREEVVERSDEWRRGDFGKGGYERGTSQRRRRSTSTWSRLGRSERVREEGEGGTQVGSQQGPRIRSYPLQAS</sequence>
<proteinExistence type="predicted"/>
<protein>
    <submittedName>
        <fullName evidence="1">RNA-binding domain-containing protein</fullName>
    </submittedName>
</protein>
<evidence type="ECO:0000313" key="2">
    <source>
        <dbReference type="Proteomes" id="UP000245626"/>
    </source>
</evidence>
<evidence type="ECO:0000313" key="1">
    <source>
        <dbReference type="EMBL" id="PWN49919.1"/>
    </source>
</evidence>
<gene>
    <name evidence="1" type="ORF">IE53DRAFT_121098</name>
</gene>
<keyword evidence="2" id="KW-1185">Reference proteome</keyword>
<name>A0ACD0NVR1_9BASI</name>
<organism evidence="1 2">
    <name type="scientific">Violaceomyces palustris</name>
    <dbReference type="NCBI Taxonomy" id="1673888"/>
    <lineage>
        <taxon>Eukaryota</taxon>
        <taxon>Fungi</taxon>
        <taxon>Dikarya</taxon>
        <taxon>Basidiomycota</taxon>
        <taxon>Ustilaginomycotina</taxon>
        <taxon>Ustilaginomycetes</taxon>
        <taxon>Violaceomycetales</taxon>
        <taxon>Violaceomycetaceae</taxon>
        <taxon>Violaceomyces</taxon>
    </lineage>
</organism>
<dbReference type="EMBL" id="KZ819991">
    <property type="protein sequence ID" value="PWN49919.1"/>
    <property type="molecule type" value="Genomic_DNA"/>
</dbReference>
<accession>A0ACD0NVR1</accession>
<reference evidence="1 2" key="1">
    <citation type="journal article" date="2018" name="Mol. Biol. Evol.">
        <title>Broad Genomic Sampling Reveals a Smut Pathogenic Ancestry of the Fungal Clade Ustilaginomycotina.</title>
        <authorList>
            <person name="Kijpornyongpan T."/>
            <person name="Mondo S.J."/>
            <person name="Barry K."/>
            <person name="Sandor L."/>
            <person name="Lee J."/>
            <person name="Lipzen A."/>
            <person name="Pangilinan J."/>
            <person name="LaButti K."/>
            <person name="Hainaut M."/>
            <person name="Henrissat B."/>
            <person name="Grigoriev I.V."/>
            <person name="Spatafora J.W."/>
            <person name="Aime M.C."/>
        </authorList>
    </citation>
    <scope>NUCLEOTIDE SEQUENCE [LARGE SCALE GENOMIC DNA]</scope>
    <source>
        <strain evidence="1 2">SA 807</strain>
    </source>
</reference>